<keyword evidence="3" id="KW-0646">Protease inhibitor</keyword>
<dbReference type="PROSITE" id="PS50279">
    <property type="entry name" value="BPTI_KUNITZ_2"/>
    <property type="match status" value="2"/>
</dbReference>
<evidence type="ECO:0000256" key="2">
    <source>
        <dbReference type="ARBA" id="ARBA00022525"/>
    </source>
</evidence>
<dbReference type="InterPro" id="IPR020901">
    <property type="entry name" value="Prtase_inh_Kunz-CS"/>
</dbReference>
<proteinExistence type="predicted"/>
<dbReference type="SUPFAM" id="SSF57362">
    <property type="entry name" value="BPTI-like"/>
    <property type="match status" value="2"/>
</dbReference>
<gene>
    <name evidence="10" type="ORF">ABMA27_000211</name>
    <name evidence="9" type="ORF">ABMA28_000217</name>
</gene>
<evidence type="ECO:0000256" key="7">
    <source>
        <dbReference type="SAM" id="SignalP"/>
    </source>
</evidence>
<evidence type="ECO:0000256" key="5">
    <source>
        <dbReference type="ARBA" id="ARBA00022900"/>
    </source>
</evidence>
<dbReference type="CDD" id="cd00109">
    <property type="entry name" value="Kunitz-type"/>
    <property type="match status" value="1"/>
</dbReference>
<dbReference type="PRINTS" id="PR00759">
    <property type="entry name" value="BASICPTASE"/>
</dbReference>
<dbReference type="Proteomes" id="UP001549920">
    <property type="component" value="Unassembled WGS sequence"/>
</dbReference>
<evidence type="ECO:0000256" key="6">
    <source>
        <dbReference type="ARBA" id="ARBA00023157"/>
    </source>
</evidence>
<evidence type="ECO:0000256" key="3">
    <source>
        <dbReference type="ARBA" id="ARBA00022690"/>
    </source>
</evidence>
<dbReference type="Gene3D" id="4.10.410.10">
    <property type="entry name" value="Pancreatic trypsin inhibitor Kunitz domain"/>
    <property type="match status" value="2"/>
</dbReference>
<dbReference type="AlphaFoldDB" id="A0ABD0TRR4"/>
<dbReference type="GO" id="GO:0005576">
    <property type="term" value="C:extracellular region"/>
    <property type="evidence" value="ECO:0007669"/>
    <property type="project" value="UniProtKB-SubCell"/>
</dbReference>
<name>A0ABD0TRR4_LOXSC</name>
<evidence type="ECO:0000313" key="11">
    <source>
        <dbReference type="Proteomes" id="UP001549920"/>
    </source>
</evidence>
<dbReference type="PANTHER" id="PTHR45938">
    <property type="entry name" value="ACP24A4-RELATED"/>
    <property type="match status" value="1"/>
</dbReference>
<evidence type="ECO:0000256" key="1">
    <source>
        <dbReference type="ARBA" id="ARBA00004613"/>
    </source>
</evidence>
<evidence type="ECO:0000313" key="12">
    <source>
        <dbReference type="Proteomes" id="UP001549921"/>
    </source>
</evidence>
<evidence type="ECO:0000313" key="10">
    <source>
        <dbReference type="EMBL" id="KAL0902310.1"/>
    </source>
</evidence>
<feature type="signal peptide" evidence="7">
    <location>
        <begin position="1"/>
        <end position="16"/>
    </location>
</feature>
<evidence type="ECO:0000256" key="4">
    <source>
        <dbReference type="ARBA" id="ARBA00022729"/>
    </source>
</evidence>
<comment type="subcellular location">
    <subcellularLocation>
        <location evidence="1">Secreted</location>
    </subcellularLocation>
</comment>
<feature type="domain" description="BPTI/Kunitz inhibitor" evidence="8">
    <location>
        <begin position="119"/>
        <end position="169"/>
    </location>
</feature>
<evidence type="ECO:0000259" key="8">
    <source>
        <dbReference type="PROSITE" id="PS50279"/>
    </source>
</evidence>
<feature type="chain" id="PRO_5044723071" description="BPTI/Kunitz inhibitor domain-containing protein" evidence="7">
    <location>
        <begin position="17"/>
        <end position="181"/>
    </location>
</feature>
<dbReference type="SMART" id="SM00131">
    <property type="entry name" value="KU"/>
    <property type="match status" value="2"/>
</dbReference>
<accession>A0ABD0TRR4</accession>
<reference evidence="11 12" key="1">
    <citation type="submission" date="2024-06" db="EMBL/GenBank/DDBJ databases">
        <title>A chromosome-level genome assembly of beet webworm, Loxostege sticticalis.</title>
        <authorList>
            <person name="Zhang Y."/>
        </authorList>
    </citation>
    <scope>NUCLEOTIDE SEQUENCE [LARGE SCALE GENOMIC DNA]</scope>
    <source>
        <strain evidence="10">AQ026</strain>
        <strain evidence="9">AQ028</strain>
        <tissue evidence="9">Male pupae</tissue>
        <tissue evidence="10">Whole body</tissue>
    </source>
</reference>
<feature type="domain" description="BPTI/Kunitz inhibitor" evidence="8">
    <location>
        <begin position="48"/>
        <end position="101"/>
    </location>
</feature>
<dbReference type="InterPro" id="IPR036880">
    <property type="entry name" value="Kunitz_BPTI_sf"/>
</dbReference>
<organism evidence="9 12">
    <name type="scientific">Loxostege sticticalis</name>
    <name type="common">Beet webworm moth</name>
    <dbReference type="NCBI Taxonomy" id="481309"/>
    <lineage>
        <taxon>Eukaryota</taxon>
        <taxon>Metazoa</taxon>
        <taxon>Ecdysozoa</taxon>
        <taxon>Arthropoda</taxon>
        <taxon>Hexapoda</taxon>
        <taxon>Insecta</taxon>
        <taxon>Pterygota</taxon>
        <taxon>Neoptera</taxon>
        <taxon>Endopterygota</taxon>
        <taxon>Lepidoptera</taxon>
        <taxon>Glossata</taxon>
        <taxon>Ditrysia</taxon>
        <taxon>Pyraloidea</taxon>
        <taxon>Crambidae</taxon>
        <taxon>Pyraustinae</taxon>
        <taxon>Loxostege</taxon>
    </lineage>
</organism>
<dbReference type="PANTHER" id="PTHR45938:SF7">
    <property type="entry name" value="WAP, KAZAL, IMMUNOGLOBULIN, KUNITZ AND NTR DOMAIN-CONTAINING PROTEIN 2"/>
    <property type="match status" value="1"/>
</dbReference>
<dbReference type="PROSITE" id="PS00280">
    <property type="entry name" value="BPTI_KUNITZ_1"/>
    <property type="match status" value="1"/>
</dbReference>
<dbReference type="GO" id="GO:0004867">
    <property type="term" value="F:serine-type endopeptidase inhibitor activity"/>
    <property type="evidence" value="ECO:0007669"/>
    <property type="project" value="UniProtKB-KW"/>
</dbReference>
<sequence>MLRAIFGFIFIHFVFCRINVAKHPHNVTITNATIIIEDIKELGWEVWCKFQPNSYDCSGRGVIKTRFYYDLKMEGCKTADFGGCRYNSNQFHSLDECNEVCGDGGLQQITANLSEKVFCRFQHDFGTCNDYYPMWYFDMSTRACRGFSYSGCGGNHNRFPNSQMCNAVCGAAIEFLTPKDE</sequence>
<keyword evidence="11" id="KW-1185">Reference proteome</keyword>
<keyword evidence="4 7" id="KW-0732">Signal</keyword>
<dbReference type="Proteomes" id="UP001549921">
    <property type="component" value="Unassembled WGS sequence"/>
</dbReference>
<evidence type="ECO:0000313" key="9">
    <source>
        <dbReference type="EMBL" id="KAL0851932.1"/>
    </source>
</evidence>
<dbReference type="InterPro" id="IPR002223">
    <property type="entry name" value="Kunitz_BPTI"/>
</dbReference>
<keyword evidence="6" id="KW-1015">Disulfide bond</keyword>
<keyword evidence="5" id="KW-0722">Serine protease inhibitor</keyword>
<keyword evidence="2" id="KW-0964">Secreted</keyword>
<dbReference type="Pfam" id="PF00014">
    <property type="entry name" value="Kunitz_BPTI"/>
    <property type="match status" value="2"/>
</dbReference>
<dbReference type="FunFam" id="4.10.410.10:FF:000020">
    <property type="entry name" value="Collagen, type VI, alpha 3"/>
    <property type="match status" value="1"/>
</dbReference>
<protein>
    <recommendedName>
        <fullName evidence="8">BPTI/Kunitz inhibitor domain-containing protein</fullName>
    </recommendedName>
</protein>
<dbReference type="EMBL" id="JBEUOH010000001">
    <property type="protein sequence ID" value="KAL0902310.1"/>
    <property type="molecule type" value="Genomic_DNA"/>
</dbReference>
<comment type="caution">
    <text evidence="9">The sequence shown here is derived from an EMBL/GenBank/DDBJ whole genome shotgun (WGS) entry which is preliminary data.</text>
</comment>
<dbReference type="EMBL" id="JBEDNZ010000001">
    <property type="protein sequence ID" value="KAL0851932.1"/>
    <property type="molecule type" value="Genomic_DNA"/>
</dbReference>